<gene>
    <name evidence="3" type="ORF">O6P43_020938</name>
</gene>
<dbReference type="CDD" id="cd06222">
    <property type="entry name" value="RNase_H_like"/>
    <property type="match status" value="1"/>
</dbReference>
<reference evidence="3" key="1">
    <citation type="journal article" date="2023" name="Science">
        <title>Elucidation of the pathway for biosynthesis of saponin adjuvants from the soapbark tree.</title>
        <authorList>
            <person name="Reed J."/>
            <person name="Orme A."/>
            <person name="El-Demerdash A."/>
            <person name="Owen C."/>
            <person name="Martin L.B.B."/>
            <person name="Misra R.C."/>
            <person name="Kikuchi S."/>
            <person name="Rejzek M."/>
            <person name="Martin A.C."/>
            <person name="Harkess A."/>
            <person name="Leebens-Mack J."/>
            <person name="Louveau T."/>
            <person name="Stephenson M.J."/>
            <person name="Osbourn A."/>
        </authorList>
    </citation>
    <scope>NUCLEOTIDE SEQUENCE</scope>
    <source>
        <strain evidence="3">S10</strain>
    </source>
</reference>
<sequence>MATSLQTVEEIDQLARSNKKVKMSLNAFHASISDGVIDDLPLEESQGISRVPDTQQPPMVVTSYKDTLMDDGQNFPNESHSDWEDVGEDDSDLEERSIVDEEEEDHFCPTIKISAVEELLNHQAPRETSRATAGGALRDKSGAWICGYGIQLGSCSSNAVELLGILPGLDVAWSLGV</sequence>
<dbReference type="KEGG" id="qsa:O6P43_020938"/>
<feature type="domain" description="RNase H type-1" evidence="2">
    <location>
        <begin position="127"/>
        <end position="177"/>
    </location>
</feature>
<feature type="region of interest" description="Disordered" evidence="1">
    <location>
        <begin position="70"/>
        <end position="96"/>
    </location>
</feature>
<dbReference type="Pfam" id="PF13456">
    <property type="entry name" value="RVT_3"/>
    <property type="match status" value="1"/>
</dbReference>
<evidence type="ECO:0000259" key="2">
    <source>
        <dbReference type="Pfam" id="PF13456"/>
    </source>
</evidence>
<name>A0AAD7PLZ5_QUISA</name>
<dbReference type="EMBL" id="JARAOO010000008">
    <property type="protein sequence ID" value="KAJ7960508.1"/>
    <property type="molecule type" value="Genomic_DNA"/>
</dbReference>
<dbReference type="InterPro" id="IPR044730">
    <property type="entry name" value="RNase_H-like_dom_plant"/>
</dbReference>
<accession>A0AAD7PLZ5</accession>
<dbReference type="GO" id="GO:0004523">
    <property type="term" value="F:RNA-DNA hybrid ribonuclease activity"/>
    <property type="evidence" value="ECO:0007669"/>
    <property type="project" value="InterPro"/>
</dbReference>
<comment type="caution">
    <text evidence="3">The sequence shown here is derived from an EMBL/GenBank/DDBJ whole genome shotgun (WGS) entry which is preliminary data.</text>
</comment>
<dbReference type="Proteomes" id="UP001163823">
    <property type="component" value="Chromosome 8"/>
</dbReference>
<evidence type="ECO:0000313" key="3">
    <source>
        <dbReference type="EMBL" id="KAJ7960508.1"/>
    </source>
</evidence>
<evidence type="ECO:0000313" key="4">
    <source>
        <dbReference type="Proteomes" id="UP001163823"/>
    </source>
</evidence>
<organism evidence="3 4">
    <name type="scientific">Quillaja saponaria</name>
    <name type="common">Soap bark tree</name>
    <dbReference type="NCBI Taxonomy" id="32244"/>
    <lineage>
        <taxon>Eukaryota</taxon>
        <taxon>Viridiplantae</taxon>
        <taxon>Streptophyta</taxon>
        <taxon>Embryophyta</taxon>
        <taxon>Tracheophyta</taxon>
        <taxon>Spermatophyta</taxon>
        <taxon>Magnoliopsida</taxon>
        <taxon>eudicotyledons</taxon>
        <taxon>Gunneridae</taxon>
        <taxon>Pentapetalae</taxon>
        <taxon>rosids</taxon>
        <taxon>fabids</taxon>
        <taxon>Fabales</taxon>
        <taxon>Quillajaceae</taxon>
        <taxon>Quillaja</taxon>
    </lineage>
</organism>
<evidence type="ECO:0000256" key="1">
    <source>
        <dbReference type="SAM" id="MobiDB-lite"/>
    </source>
</evidence>
<dbReference type="AlphaFoldDB" id="A0AAD7PLZ5"/>
<dbReference type="InterPro" id="IPR002156">
    <property type="entry name" value="RNaseH_domain"/>
</dbReference>
<feature type="compositionally biased region" description="Acidic residues" evidence="1">
    <location>
        <begin position="84"/>
        <end position="93"/>
    </location>
</feature>
<protein>
    <submittedName>
        <fullName evidence="3">Ribonuclease H protein</fullName>
    </submittedName>
</protein>
<proteinExistence type="predicted"/>
<keyword evidence="4" id="KW-1185">Reference proteome</keyword>
<dbReference type="GO" id="GO:0003676">
    <property type="term" value="F:nucleic acid binding"/>
    <property type="evidence" value="ECO:0007669"/>
    <property type="project" value="InterPro"/>
</dbReference>